<sequence>LREEQKMFEEVDVYYSTNGQKHSEQLCNQIRSPAPEWSNQVSSDDLCPTAIPPPPEFREAISGSNHASLPSHAHHDKASPPPPASH</sequence>
<dbReference type="EMBL" id="HACG01020968">
    <property type="protein sequence ID" value="CEK67833.1"/>
    <property type="molecule type" value="Transcribed_RNA"/>
</dbReference>
<evidence type="ECO:0000256" key="1">
    <source>
        <dbReference type="SAM" id="MobiDB-lite"/>
    </source>
</evidence>
<feature type="non-terminal residue" evidence="2">
    <location>
        <position position="1"/>
    </location>
</feature>
<evidence type="ECO:0000313" key="2">
    <source>
        <dbReference type="EMBL" id="CEK67833.1"/>
    </source>
</evidence>
<protein>
    <submittedName>
        <fullName evidence="2">Uncharacterized protein</fullName>
    </submittedName>
</protein>
<name>A0A0B6ZGZ9_9EUPU</name>
<proteinExistence type="predicted"/>
<feature type="non-terminal residue" evidence="2">
    <location>
        <position position="86"/>
    </location>
</feature>
<accession>A0A0B6ZGZ9</accession>
<feature type="compositionally biased region" description="Polar residues" evidence="1">
    <location>
        <begin position="34"/>
        <end position="43"/>
    </location>
</feature>
<gene>
    <name evidence="2" type="primary">ORF64100</name>
</gene>
<feature type="region of interest" description="Disordered" evidence="1">
    <location>
        <begin position="34"/>
        <end position="86"/>
    </location>
</feature>
<organism evidence="2">
    <name type="scientific">Arion vulgaris</name>
    <dbReference type="NCBI Taxonomy" id="1028688"/>
    <lineage>
        <taxon>Eukaryota</taxon>
        <taxon>Metazoa</taxon>
        <taxon>Spiralia</taxon>
        <taxon>Lophotrochozoa</taxon>
        <taxon>Mollusca</taxon>
        <taxon>Gastropoda</taxon>
        <taxon>Heterobranchia</taxon>
        <taxon>Euthyneura</taxon>
        <taxon>Panpulmonata</taxon>
        <taxon>Eupulmonata</taxon>
        <taxon>Stylommatophora</taxon>
        <taxon>Helicina</taxon>
        <taxon>Arionoidea</taxon>
        <taxon>Arionidae</taxon>
        <taxon>Arion</taxon>
    </lineage>
</organism>
<reference evidence="2" key="1">
    <citation type="submission" date="2014-12" db="EMBL/GenBank/DDBJ databases">
        <title>Insight into the proteome of Arion vulgaris.</title>
        <authorList>
            <person name="Aradska J."/>
            <person name="Bulat T."/>
            <person name="Smidak R."/>
            <person name="Sarate P."/>
            <person name="Gangsoo J."/>
            <person name="Sialana F."/>
            <person name="Bilban M."/>
            <person name="Lubec G."/>
        </authorList>
    </citation>
    <scope>NUCLEOTIDE SEQUENCE</scope>
    <source>
        <tissue evidence="2">Skin</tissue>
    </source>
</reference>
<dbReference type="AlphaFoldDB" id="A0A0B6ZGZ9"/>